<keyword evidence="5" id="KW-1185">Reference proteome</keyword>
<dbReference type="KEGG" id="tsu:Tresu_1625"/>
<protein>
    <recommendedName>
        <fullName evidence="6">H+transporting two-sector ATPase C (AC39) subunit</fullName>
    </recommendedName>
</protein>
<keyword evidence="3" id="KW-0406">Ion transport</keyword>
<comment type="similarity">
    <text evidence="1">Belongs to the V-ATPase V0D/AC39 subunit family.</text>
</comment>
<evidence type="ECO:0000313" key="4">
    <source>
        <dbReference type="EMBL" id="AEB14524.1"/>
    </source>
</evidence>
<keyword evidence="2" id="KW-0813">Transport</keyword>
<dbReference type="InterPro" id="IPR002843">
    <property type="entry name" value="ATPase_V0-cplx_csu/dsu"/>
</dbReference>
<dbReference type="InterPro" id="IPR035067">
    <property type="entry name" value="V-type_ATPase_csu/dsu"/>
</dbReference>
<dbReference type="Proteomes" id="UP000006852">
    <property type="component" value="Chromosome"/>
</dbReference>
<dbReference type="InterPro" id="IPR044911">
    <property type="entry name" value="V-type_ATPase_csu/dsu_dom_3"/>
</dbReference>
<proteinExistence type="inferred from homology"/>
<dbReference type="InterPro" id="IPR036079">
    <property type="entry name" value="ATPase_csu/dsu_sf"/>
</dbReference>
<dbReference type="HOGENOM" id="CLU_823713_0_0_12"/>
<dbReference type="Gene3D" id="1.10.132.50">
    <property type="entry name" value="ATP synthase (C/AC39) subunit, domain 3"/>
    <property type="match status" value="1"/>
</dbReference>
<evidence type="ECO:0000256" key="2">
    <source>
        <dbReference type="ARBA" id="ARBA00022448"/>
    </source>
</evidence>
<dbReference type="SUPFAM" id="SSF103486">
    <property type="entry name" value="V-type ATP synthase subunit C"/>
    <property type="match status" value="1"/>
</dbReference>
<evidence type="ECO:0000313" key="5">
    <source>
        <dbReference type="Proteomes" id="UP000006852"/>
    </source>
</evidence>
<dbReference type="Pfam" id="PF01992">
    <property type="entry name" value="vATP-synt_AC39"/>
    <property type="match status" value="1"/>
</dbReference>
<evidence type="ECO:0008006" key="6">
    <source>
        <dbReference type="Google" id="ProtNLM"/>
    </source>
</evidence>
<organism evidence="4 5">
    <name type="scientific">Treponema succinifaciens (strain ATCC 33096 / DSM 2489 / 6091)</name>
    <dbReference type="NCBI Taxonomy" id="869209"/>
    <lineage>
        <taxon>Bacteria</taxon>
        <taxon>Pseudomonadati</taxon>
        <taxon>Spirochaetota</taxon>
        <taxon>Spirochaetia</taxon>
        <taxon>Spirochaetales</taxon>
        <taxon>Treponemataceae</taxon>
        <taxon>Treponema</taxon>
    </lineage>
</organism>
<evidence type="ECO:0000256" key="1">
    <source>
        <dbReference type="ARBA" id="ARBA00006709"/>
    </source>
</evidence>
<dbReference type="GeneID" id="302998783"/>
<dbReference type="AlphaFoldDB" id="F2NVT7"/>
<reference evidence="4 5" key="1">
    <citation type="journal article" date="2011" name="Stand. Genomic Sci.">
        <title>Complete genome sequence of Treponema succinifaciens type strain (6091).</title>
        <authorList>
            <person name="Han C."/>
            <person name="Gronow S."/>
            <person name="Teshima H."/>
            <person name="Lapidus A."/>
            <person name="Nolan M."/>
            <person name="Lucas S."/>
            <person name="Hammon N."/>
            <person name="Deshpande S."/>
            <person name="Cheng J.F."/>
            <person name="Zeytun A."/>
            <person name="Tapia R."/>
            <person name="Goodwin L."/>
            <person name="Pitluck S."/>
            <person name="Liolios K."/>
            <person name="Pagani I."/>
            <person name="Ivanova N."/>
            <person name="Mavromatis K."/>
            <person name="Mikhailova N."/>
            <person name="Huntemann M."/>
            <person name="Pati A."/>
            <person name="Chen A."/>
            <person name="Palaniappan K."/>
            <person name="Land M."/>
            <person name="Hauser L."/>
            <person name="Brambilla E.M."/>
            <person name="Rohde M."/>
            <person name="Goker M."/>
            <person name="Woyke T."/>
            <person name="Bristow J."/>
            <person name="Eisen J.A."/>
            <person name="Markowitz V."/>
            <person name="Hugenholtz P."/>
            <person name="Kyrpides N.C."/>
            <person name="Klenk H.P."/>
            <person name="Detter J.C."/>
        </authorList>
    </citation>
    <scope>NUCLEOTIDE SEQUENCE [LARGE SCALE GENOMIC DNA]</scope>
    <source>
        <strain evidence="5">ATCC 33096 / DSM 2489 / 6091</strain>
    </source>
</reference>
<dbReference type="GO" id="GO:0046961">
    <property type="term" value="F:proton-transporting ATPase activity, rotational mechanism"/>
    <property type="evidence" value="ECO:0007669"/>
    <property type="project" value="InterPro"/>
</dbReference>
<dbReference type="eggNOG" id="COG1527">
    <property type="taxonomic scope" value="Bacteria"/>
</dbReference>
<dbReference type="Gene3D" id="1.20.1690.10">
    <property type="entry name" value="V-type ATP synthase subunit C domain"/>
    <property type="match status" value="2"/>
</dbReference>
<accession>F2NVT7</accession>
<gene>
    <name evidence="4" type="ordered locus">Tresu_1625</name>
</gene>
<dbReference type="STRING" id="869209.Tresu_1625"/>
<dbReference type="RefSeq" id="WP_013701805.1">
    <property type="nucleotide sequence ID" value="NC_015385.1"/>
</dbReference>
<name>F2NVT7_TRES6</name>
<dbReference type="EMBL" id="CP002631">
    <property type="protein sequence ID" value="AEB14524.1"/>
    <property type="molecule type" value="Genomic_DNA"/>
</dbReference>
<dbReference type="OrthoDB" id="363307at2"/>
<evidence type="ECO:0000256" key="3">
    <source>
        <dbReference type="ARBA" id="ARBA00023065"/>
    </source>
</evidence>
<reference evidence="5" key="2">
    <citation type="submission" date="2011-04" db="EMBL/GenBank/DDBJ databases">
        <title>The complete genome of chromosome of Treponema succinifaciens DSM 2489.</title>
        <authorList>
            <person name="Lucas S."/>
            <person name="Copeland A."/>
            <person name="Lapidus A."/>
            <person name="Bruce D."/>
            <person name="Goodwin L."/>
            <person name="Pitluck S."/>
            <person name="Peters L."/>
            <person name="Kyrpides N."/>
            <person name="Mavromatis K."/>
            <person name="Ivanova N."/>
            <person name="Ovchinnikova G."/>
            <person name="Teshima H."/>
            <person name="Detter J.C."/>
            <person name="Tapia R."/>
            <person name="Han C."/>
            <person name="Land M."/>
            <person name="Hauser L."/>
            <person name="Markowitz V."/>
            <person name="Cheng J.-F."/>
            <person name="Hugenholtz P."/>
            <person name="Woyke T."/>
            <person name="Wu D."/>
            <person name="Gronow S."/>
            <person name="Wellnitz S."/>
            <person name="Brambilla E."/>
            <person name="Klenk H.-P."/>
            <person name="Eisen J.A."/>
        </authorList>
    </citation>
    <scope>NUCLEOTIDE SEQUENCE [LARGE SCALE GENOMIC DNA]</scope>
    <source>
        <strain evidence="5">ATCC 33096 / DSM 2489 / 6091</strain>
    </source>
</reference>
<sequence>MAMDKSAADSYIYAKASGMLARSYVGERARQLFSFHTLQELWAFLFKKEVPVVPETLLAHALEQEAFERFIYDYKKLVGNYSEPDGIVLTLLRSFDYENLKDISASLSLGEKKIPDIQKITPFNIINYDKWPDIASITFGGPLSWYNNIPPVSEQHLANYKLDCHYIMSIWNAAKQVHSSCREEILKLIGEKIRIDNIVWAIRLRFYYKMQKEEIIPLLAYSSEKKESSDPLAYEAIRTLDWELDNYDAWKNWKYSRLLNPHEEGVIWTIDPRWISNSYKSLYVKKAYKLFHKYPFTACPIVCWFIIKRNELDNIRTASESLRLSIDSSQAMQMTGALEVING</sequence>